<evidence type="ECO:0000313" key="3">
    <source>
        <dbReference type="Proteomes" id="UP001519332"/>
    </source>
</evidence>
<comment type="caution">
    <text evidence="2">The sequence shown here is derived from an EMBL/GenBank/DDBJ whole genome shotgun (WGS) entry which is preliminary data.</text>
</comment>
<dbReference type="Pfam" id="PF10282">
    <property type="entry name" value="Lactonase"/>
    <property type="match status" value="1"/>
</dbReference>
<dbReference type="InterPro" id="IPR050282">
    <property type="entry name" value="Cycloisomerase_2"/>
</dbReference>
<gene>
    <name evidence="2" type="ORF">JOF56_005013</name>
</gene>
<name>A0ABS4TJN9_9PSEU</name>
<evidence type="ECO:0000313" key="2">
    <source>
        <dbReference type="EMBL" id="MBP2324628.1"/>
    </source>
</evidence>
<dbReference type="InterPro" id="IPR015943">
    <property type="entry name" value="WD40/YVTN_repeat-like_dom_sf"/>
</dbReference>
<organism evidence="2 3">
    <name type="scientific">Kibdelosporangium banguiense</name>
    <dbReference type="NCBI Taxonomy" id="1365924"/>
    <lineage>
        <taxon>Bacteria</taxon>
        <taxon>Bacillati</taxon>
        <taxon>Actinomycetota</taxon>
        <taxon>Actinomycetes</taxon>
        <taxon>Pseudonocardiales</taxon>
        <taxon>Pseudonocardiaceae</taxon>
        <taxon>Kibdelosporangium</taxon>
    </lineage>
</organism>
<comment type="similarity">
    <text evidence="1">Belongs to the cycloisomerase 2 family.</text>
</comment>
<reference evidence="2 3" key="1">
    <citation type="submission" date="2021-03" db="EMBL/GenBank/DDBJ databases">
        <title>Sequencing the genomes of 1000 actinobacteria strains.</title>
        <authorList>
            <person name="Klenk H.-P."/>
        </authorList>
    </citation>
    <scope>NUCLEOTIDE SEQUENCE [LARGE SCALE GENOMIC DNA]</scope>
    <source>
        <strain evidence="2 3">DSM 46670</strain>
    </source>
</reference>
<dbReference type="SUPFAM" id="SSF51004">
    <property type="entry name" value="C-terminal (heme d1) domain of cytochrome cd1-nitrite reductase"/>
    <property type="match status" value="1"/>
</dbReference>
<dbReference type="InterPro" id="IPR019405">
    <property type="entry name" value="Lactonase_7-beta_prop"/>
</dbReference>
<dbReference type="PANTHER" id="PTHR30344">
    <property type="entry name" value="6-PHOSPHOGLUCONOLACTONASE-RELATED"/>
    <property type="match status" value="1"/>
</dbReference>
<sequence length="338" mass="35680">MSTVYIGSFTSWGPPVGPGFQAGTVDSASGKLTITGGVPGIVDPSWFTYSRDGRILYSTIESDPGKVTAFNVTDPQKPRVLNSAPVKGAAPTHISLHGRYLLAANYSSGSVSVLSLQGDGRVGPVVDVAQHVGNGRDPHAHQVVTDPSGKWIVAVDLGADSVYVYSLDSGKLKQNQQLKLPDGLGPRHLAFHPNGRYAYILGELRSEVTVAAWDPAAGRFTAGQVISTLGDANPPENFPAEIQISPDGRFVYASNRGHESIATFAVGEQGKRLSFMSTTPSGGSWPRHFTLGPTGRWVYVSNQRAGTINWLPRDPATGKLGTSAGSVAVNNVGIVSFK</sequence>
<protein>
    <submittedName>
        <fullName evidence="2">6-phosphogluconolactonase (Cycloisomerase 2 family)</fullName>
    </submittedName>
</protein>
<accession>A0ABS4TJN9</accession>
<evidence type="ECO:0000256" key="1">
    <source>
        <dbReference type="ARBA" id="ARBA00005564"/>
    </source>
</evidence>
<dbReference type="EMBL" id="JAGINW010000001">
    <property type="protein sequence ID" value="MBP2324628.1"/>
    <property type="molecule type" value="Genomic_DNA"/>
</dbReference>
<keyword evidence="3" id="KW-1185">Reference proteome</keyword>
<proteinExistence type="inferred from homology"/>
<dbReference type="Proteomes" id="UP001519332">
    <property type="component" value="Unassembled WGS sequence"/>
</dbReference>
<dbReference type="InterPro" id="IPR011048">
    <property type="entry name" value="Haem_d1_sf"/>
</dbReference>
<dbReference type="PANTHER" id="PTHR30344:SF1">
    <property type="entry name" value="6-PHOSPHOGLUCONOLACTONASE"/>
    <property type="match status" value="1"/>
</dbReference>
<dbReference type="Gene3D" id="2.130.10.10">
    <property type="entry name" value="YVTN repeat-like/Quinoprotein amine dehydrogenase"/>
    <property type="match status" value="1"/>
</dbReference>